<protein>
    <recommendedName>
        <fullName evidence="1">NmrA-like domain-containing protein</fullName>
    </recommendedName>
</protein>
<dbReference type="Pfam" id="PF05368">
    <property type="entry name" value="NmrA"/>
    <property type="match status" value="1"/>
</dbReference>
<proteinExistence type="predicted"/>
<dbReference type="AlphaFoldDB" id="A0AAD6HBV1"/>
<reference evidence="2" key="2">
    <citation type="submission" date="2023-01" db="EMBL/GenBank/DDBJ databases">
        <authorList>
            <person name="Petersen C."/>
        </authorList>
    </citation>
    <scope>NUCLEOTIDE SEQUENCE</scope>
    <source>
        <strain evidence="2">IBT 17514</strain>
    </source>
</reference>
<accession>A0AAD6HBV1</accession>
<dbReference type="InterPro" id="IPR036291">
    <property type="entry name" value="NAD(P)-bd_dom_sf"/>
</dbReference>
<dbReference type="SUPFAM" id="SSF51735">
    <property type="entry name" value="NAD(P)-binding Rossmann-fold domains"/>
    <property type="match status" value="1"/>
</dbReference>
<feature type="domain" description="NmrA-like" evidence="1">
    <location>
        <begin position="4"/>
        <end position="238"/>
    </location>
</feature>
<gene>
    <name evidence="2" type="ORF">N7493_011283</name>
</gene>
<organism evidence="2 3">
    <name type="scientific">Penicillium malachiteum</name>
    <dbReference type="NCBI Taxonomy" id="1324776"/>
    <lineage>
        <taxon>Eukaryota</taxon>
        <taxon>Fungi</taxon>
        <taxon>Dikarya</taxon>
        <taxon>Ascomycota</taxon>
        <taxon>Pezizomycotina</taxon>
        <taxon>Eurotiomycetes</taxon>
        <taxon>Eurotiomycetidae</taxon>
        <taxon>Eurotiales</taxon>
        <taxon>Aspergillaceae</taxon>
        <taxon>Penicillium</taxon>
    </lineage>
</organism>
<keyword evidence="3" id="KW-1185">Reference proteome</keyword>
<dbReference type="InterPro" id="IPR051604">
    <property type="entry name" value="Ergot_Alk_Oxidoreductase"/>
</dbReference>
<reference evidence="2" key="1">
    <citation type="journal article" date="2023" name="IMA Fungus">
        <title>Comparative genomic study of the Penicillium genus elucidates a diverse pangenome and 15 lateral gene transfer events.</title>
        <authorList>
            <person name="Petersen C."/>
            <person name="Sorensen T."/>
            <person name="Nielsen M.R."/>
            <person name="Sondergaard T.E."/>
            <person name="Sorensen J.L."/>
            <person name="Fitzpatrick D.A."/>
            <person name="Frisvad J.C."/>
            <person name="Nielsen K.L."/>
        </authorList>
    </citation>
    <scope>NUCLEOTIDE SEQUENCE</scope>
    <source>
        <strain evidence="2">IBT 17514</strain>
    </source>
</reference>
<dbReference type="Proteomes" id="UP001215712">
    <property type="component" value="Unassembled WGS sequence"/>
</dbReference>
<comment type="caution">
    <text evidence="2">The sequence shown here is derived from an EMBL/GenBank/DDBJ whole genome shotgun (WGS) entry which is preliminary data.</text>
</comment>
<evidence type="ECO:0000259" key="1">
    <source>
        <dbReference type="Pfam" id="PF05368"/>
    </source>
</evidence>
<name>A0AAD6HBV1_9EURO</name>
<evidence type="ECO:0000313" key="2">
    <source>
        <dbReference type="EMBL" id="KAJ5704145.1"/>
    </source>
</evidence>
<dbReference type="InterPro" id="IPR008030">
    <property type="entry name" value="NmrA-like"/>
</dbReference>
<dbReference type="PANTHER" id="PTHR43162:SF1">
    <property type="entry name" value="PRESTALK A DIFFERENTIATION PROTEIN A"/>
    <property type="match status" value="1"/>
</dbReference>
<dbReference type="EMBL" id="JAQJAN010000020">
    <property type="protein sequence ID" value="KAJ5704145.1"/>
    <property type="molecule type" value="Genomic_DNA"/>
</dbReference>
<evidence type="ECO:0000313" key="3">
    <source>
        <dbReference type="Proteomes" id="UP001215712"/>
    </source>
</evidence>
<dbReference type="Gene3D" id="3.40.50.720">
    <property type="entry name" value="NAD(P)-binding Rossmann-like Domain"/>
    <property type="match status" value="1"/>
</dbReference>
<dbReference type="PANTHER" id="PTHR43162">
    <property type="match status" value="1"/>
</dbReference>
<sequence length="301" mass="32637">MSSSQTVIVFGPTGRVGSVVALVAHEEGAQVVLAMRDPSKQIPTLKNISAERVQADLNQPETIKAAVEQSKARRAFIYLAHATRDGMRSSIEALKEAGVESVVFLSSFSVSEDPHTIPPTEFVPYMHAQVEISLDEVFGDNGIVVRPGFFASNMISMKNEILSGEVKFANPDAKLDWIVPSDIGRVCGKLLVHGSDERVIGLVGPQLLSYGDAIAIIARSIGKEVQVIRLEGEEAVQDAMKKSGLPRVVAEWFVANITGPASDISTTPDYASALKNVDVYTGQAPLTFEQWLEEKKDLFLE</sequence>